<dbReference type="InterPro" id="IPR003349">
    <property type="entry name" value="JmjN"/>
</dbReference>
<accession>A0A8S1F7H7</accession>
<keyword evidence="10" id="KW-0223">Dioxygenase</keyword>
<evidence type="ECO:0000256" key="15">
    <source>
        <dbReference type="PROSITE-ProRule" id="PRU00146"/>
    </source>
</evidence>
<dbReference type="FunFam" id="1.10.150.60:FF:000016">
    <property type="entry name" value="Putative Lysine-specific demethylase 5B"/>
    <property type="match status" value="1"/>
</dbReference>
<dbReference type="Gene3D" id="3.30.40.10">
    <property type="entry name" value="Zinc/RING finger domain, C3HC4 (zinc finger)"/>
    <property type="match status" value="2"/>
</dbReference>
<comment type="cofactor">
    <cofactor evidence="1">
        <name>Fe(2+)</name>
        <dbReference type="ChEBI" id="CHEBI:29033"/>
    </cofactor>
</comment>
<dbReference type="GO" id="GO:0005634">
    <property type="term" value="C:nucleus"/>
    <property type="evidence" value="ECO:0007669"/>
    <property type="project" value="UniProtKB-SubCell"/>
</dbReference>
<dbReference type="GO" id="GO:0008270">
    <property type="term" value="F:zinc ion binding"/>
    <property type="evidence" value="ECO:0007669"/>
    <property type="project" value="UniProtKB-KW"/>
</dbReference>
<keyword evidence="11" id="KW-0560">Oxidoreductase</keyword>
<dbReference type="SUPFAM" id="SSF51197">
    <property type="entry name" value="Clavaminate synthase-like"/>
    <property type="match status" value="1"/>
</dbReference>
<comment type="catalytic activity">
    <reaction evidence="14">
        <text>N(6),N(6),N(6)-trimethyl-L-lysyl(4)-[histone H3] + 3 2-oxoglutarate + 3 O2 = L-lysyl(4)-[histone H3] + 3 formaldehyde + 3 succinate + 3 CO2</text>
        <dbReference type="Rhea" id="RHEA:60208"/>
        <dbReference type="Rhea" id="RHEA-COMP:15537"/>
        <dbReference type="Rhea" id="RHEA-COMP:15547"/>
        <dbReference type="ChEBI" id="CHEBI:15379"/>
        <dbReference type="ChEBI" id="CHEBI:16526"/>
        <dbReference type="ChEBI" id="CHEBI:16810"/>
        <dbReference type="ChEBI" id="CHEBI:16842"/>
        <dbReference type="ChEBI" id="CHEBI:29969"/>
        <dbReference type="ChEBI" id="CHEBI:30031"/>
        <dbReference type="ChEBI" id="CHEBI:61961"/>
        <dbReference type="EC" id="1.14.11.67"/>
    </reaction>
</comment>
<feature type="domain" description="JmjN" evidence="19">
    <location>
        <begin position="61"/>
        <end position="102"/>
    </location>
</feature>
<dbReference type="SMART" id="SM00249">
    <property type="entry name" value="PHD"/>
    <property type="match status" value="3"/>
</dbReference>
<dbReference type="EMBL" id="CADEPM010000009">
    <property type="protein sequence ID" value="CAB3409807.1"/>
    <property type="molecule type" value="Genomic_DNA"/>
</dbReference>
<evidence type="ECO:0000259" key="17">
    <source>
        <dbReference type="PROSITE" id="PS50016"/>
    </source>
</evidence>
<dbReference type="SMART" id="SM00545">
    <property type="entry name" value="JmjN"/>
    <property type="match status" value="1"/>
</dbReference>
<comment type="caution">
    <text evidence="21">The sequence shown here is derived from an EMBL/GenBank/DDBJ whole genome shotgun (WGS) entry which is preliminary data.</text>
</comment>
<protein>
    <recommendedName>
        <fullName evidence="4">[histone H3]-trimethyl-L-lysine(4) demethylase</fullName>
        <ecNumber evidence="4">1.14.11.67</ecNumber>
    </recommendedName>
</protein>
<dbReference type="GO" id="GO:0003677">
    <property type="term" value="F:DNA binding"/>
    <property type="evidence" value="ECO:0007669"/>
    <property type="project" value="InterPro"/>
</dbReference>
<keyword evidence="9" id="KW-0156">Chromatin regulator</keyword>
<keyword evidence="13" id="KW-0539">Nucleus</keyword>
<dbReference type="InterPro" id="IPR036431">
    <property type="entry name" value="ARID_dom_sf"/>
</dbReference>
<keyword evidence="22" id="KW-1185">Reference proteome</keyword>
<reference evidence="21 22" key="1">
    <citation type="submission" date="2020-04" db="EMBL/GenBank/DDBJ databases">
        <authorList>
            <person name="Laetsch R D."/>
            <person name="Stevens L."/>
            <person name="Kumar S."/>
            <person name="Blaxter L. M."/>
        </authorList>
    </citation>
    <scope>NUCLEOTIDE SEQUENCE [LARGE SCALE GENOMIC DNA]</scope>
</reference>
<dbReference type="CDD" id="cd15610">
    <property type="entry name" value="PHD3_KDM5A_like"/>
    <property type="match status" value="1"/>
</dbReference>
<keyword evidence="12" id="KW-0408">Iron</keyword>
<evidence type="ECO:0000256" key="7">
    <source>
        <dbReference type="ARBA" id="ARBA00022771"/>
    </source>
</evidence>
<dbReference type="Pfam" id="PF02375">
    <property type="entry name" value="JmjN"/>
    <property type="match status" value="1"/>
</dbReference>
<evidence type="ECO:0000256" key="1">
    <source>
        <dbReference type="ARBA" id="ARBA00001954"/>
    </source>
</evidence>
<dbReference type="GO" id="GO:0034647">
    <property type="term" value="F:histone H3K4me/H3K4me2/H3K4me3 demethylase activity"/>
    <property type="evidence" value="ECO:0007669"/>
    <property type="project" value="UniProtKB-EC"/>
</dbReference>
<dbReference type="OrthoDB" id="1678912at2759"/>
<keyword evidence="8" id="KW-0862">Zinc</keyword>
<dbReference type="Pfam" id="PF21323">
    <property type="entry name" value="KDM5_C-hel"/>
    <property type="match status" value="1"/>
</dbReference>
<comment type="similarity">
    <text evidence="3">Belongs to the JARID1 histone demethylase family.</text>
</comment>
<dbReference type="PANTHER" id="PTHR10694:SF33">
    <property type="entry name" value="LYSINE-SPECIFIC DEMETHYLASE 5"/>
    <property type="match status" value="1"/>
</dbReference>
<feature type="region of interest" description="Disordered" evidence="16">
    <location>
        <begin position="224"/>
        <end position="303"/>
    </location>
</feature>
<feature type="domain" description="PHD-type" evidence="17">
    <location>
        <begin position="1395"/>
        <end position="1453"/>
    </location>
</feature>
<feature type="domain" description="JmjC" evidence="20">
    <location>
        <begin position="458"/>
        <end position="624"/>
    </location>
</feature>
<dbReference type="InterPro" id="IPR003347">
    <property type="entry name" value="JmjC_dom"/>
</dbReference>
<evidence type="ECO:0000256" key="12">
    <source>
        <dbReference type="ARBA" id="ARBA00023004"/>
    </source>
</evidence>
<feature type="compositionally biased region" description="Low complexity" evidence="16">
    <location>
        <begin position="8"/>
        <end position="23"/>
    </location>
</feature>
<name>A0A8S1F7H7_9PELO</name>
<evidence type="ECO:0000256" key="2">
    <source>
        <dbReference type="ARBA" id="ARBA00004123"/>
    </source>
</evidence>
<evidence type="ECO:0000259" key="19">
    <source>
        <dbReference type="PROSITE" id="PS51183"/>
    </source>
</evidence>
<evidence type="ECO:0000256" key="9">
    <source>
        <dbReference type="ARBA" id="ARBA00022853"/>
    </source>
</evidence>
<dbReference type="InterPro" id="IPR001965">
    <property type="entry name" value="Znf_PHD"/>
</dbReference>
<feature type="domain" description="PHD-type" evidence="17">
    <location>
        <begin position="309"/>
        <end position="361"/>
    </location>
</feature>
<evidence type="ECO:0000256" key="4">
    <source>
        <dbReference type="ARBA" id="ARBA00012902"/>
    </source>
</evidence>
<dbReference type="InterPro" id="IPR048615">
    <property type="entry name" value="KDM5_C-hel"/>
</dbReference>
<evidence type="ECO:0000259" key="20">
    <source>
        <dbReference type="PROSITE" id="PS51184"/>
    </source>
</evidence>
<evidence type="ECO:0000256" key="11">
    <source>
        <dbReference type="ARBA" id="ARBA00023002"/>
    </source>
</evidence>
<dbReference type="InterPro" id="IPR004198">
    <property type="entry name" value="Znf_C5HC2"/>
</dbReference>
<organism evidence="21 22">
    <name type="scientific">Caenorhabditis bovis</name>
    <dbReference type="NCBI Taxonomy" id="2654633"/>
    <lineage>
        <taxon>Eukaryota</taxon>
        <taxon>Metazoa</taxon>
        <taxon>Ecdysozoa</taxon>
        <taxon>Nematoda</taxon>
        <taxon>Chromadorea</taxon>
        <taxon>Rhabditida</taxon>
        <taxon>Rhabditina</taxon>
        <taxon>Rhabditomorpha</taxon>
        <taxon>Rhabditoidea</taxon>
        <taxon>Rhabditidae</taxon>
        <taxon>Peloderinae</taxon>
        <taxon>Caenorhabditis</taxon>
    </lineage>
</organism>
<comment type="subcellular location">
    <subcellularLocation>
        <location evidence="2">Nucleus</location>
    </subcellularLocation>
</comment>
<dbReference type="SUPFAM" id="SSF57903">
    <property type="entry name" value="FYVE/PHD zinc finger"/>
    <property type="match status" value="3"/>
</dbReference>
<sequence length="1465" mass="168390">MRVRRSDATASTSTAVSPGSGATKQKSCAVKKRKSSSNTSGPQRMEVYDHFYNKFERPPLAPIYYPTPEEFQDPIEYVAKIRGEAEKYGTVKIVPPSTFKPPFAIDKDNFIFTPRVQKLNEIEALVKEKQTFLERLYNYNRMSGHPYELPVDKDGNVIDLHRLHRIVQNFGGCFEVNEEEKWKDVAKEMTTSSRPVPNAFVNLLKNHYNTYVEPFIRNVKERALRSDDESDDEMEELKQKYQHHHGTSISCSLSSDDDGPVSMQGGKRRVKKKSSQNPRPTRMMAGGVRKQSSPRKTRRSKQTDDPMDLVYCITCHEGNDEHLLLVCDIEDCKNGRHTYCCDPPLNEIPQGEWRCPQCIQAEDAKIGLDWGFYDSDQQFSINSFAAYADKFKCDFFGVKNAKDVPCEEVEAAYWKNLIATSDPVSVKYGADLISNKVGSGFPRKEDRFTGPDAKLKAHYANHAWNLNNLPILKESVLSHVDHDISGMVVPWVYVGMCFSTFCWHTEDHWTYSINYNHFGERKIWYGVGGDDAEKFEDALRKIAPGLTGRSRDLFHHMTTAANPALLRSMGVPIYTVHQNPGEFVITFPRSYHSGYNEGLNFAEAVNFAPIDWLSKGRLCIDEYASVRRYCVFSHEELVFNMVDAREKLGISMSVAALDELMEISKREQHLRLMVNGMGFTQQEHVPFEQLNDEQRTCRFCRTTLFLSAITCEHERIVCLQHYDHLCKTCTYADCTLQIRYELEDLIPFIDQLETRTTEYHAWKLKTDHVLHEGDKPELDQVEELVDLAKQNHYPMTSHMNNLVNIRNKARSAIEKANHILYGKVRTRVGTRIQRADNRLDVDGLREFIDELRTMPCNMDEIADKLEEFLQQVSEWQTLSKSVLSKEDDKKCALIDIQELINKGEEFNVKLEEIKELRKELDISEWRTKTLAIINWKPYDGMELEKDFSCIKRWTSQEVMDLLKEGARIFNKKPSDELNELQTMLKRAHIHDSDAETFFEEDPKIENLASVWKKVRESDWFSEKNIDELREEFQAVELIKHRFGIDFVVENKKPDGGLAMFNDKQMRICDIVEMKKIVEHSSLLADSPITSEIRKLKDEMEILNRKVAKLFKPQFSYYNLYDIISERNDLAEVVRNGNTPLNLQSVNTSAKDEWAQVSCFESIEEMLDHQTSLKNSYNDYMTKLETTNGNQEKEICVCLGTPTSKESSSEIECLLCNAKYHVKCSEWTIPLNDLPDGIFLCVRCRRGRRPIIEDVSAIIANAPKNFFEVNIIKSAIEKTHAASRAFLSAVETWNPHDLGSVLSAARFVLSCEIVDLNIQPKLNQLASTIFRQYIDNNSSAYAVLRENQSSTKIAPSSIFAFRMSPTARRSGKRNSSQITREPSKKTRKRSKQKNDEQLCSAEVCLQPMGKFNEGVRWIMCDIGCERWFHCTCVQLTDEMINDLTEYRCKKCEASSGSPSSTSGSSI</sequence>
<keyword evidence="5" id="KW-0479">Metal-binding</keyword>
<evidence type="ECO:0000256" key="16">
    <source>
        <dbReference type="SAM" id="MobiDB-lite"/>
    </source>
</evidence>
<dbReference type="InterPro" id="IPR001606">
    <property type="entry name" value="ARID_dom"/>
</dbReference>
<dbReference type="Pfam" id="PF08429">
    <property type="entry name" value="PLU-1"/>
    <property type="match status" value="1"/>
</dbReference>
<dbReference type="PROSITE" id="PS51011">
    <property type="entry name" value="ARID"/>
    <property type="match status" value="1"/>
</dbReference>
<keyword evidence="6" id="KW-0677">Repeat</keyword>
<dbReference type="GO" id="GO:0000785">
    <property type="term" value="C:chromatin"/>
    <property type="evidence" value="ECO:0007669"/>
    <property type="project" value="TreeGrafter"/>
</dbReference>
<dbReference type="CDD" id="cd16100">
    <property type="entry name" value="ARID"/>
    <property type="match status" value="1"/>
</dbReference>
<dbReference type="GO" id="GO:0006355">
    <property type="term" value="P:regulation of DNA-templated transcription"/>
    <property type="evidence" value="ECO:0007669"/>
    <property type="project" value="TreeGrafter"/>
</dbReference>
<evidence type="ECO:0000256" key="14">
    <source>
        <dbReference type="ARBA" id="ARBA00048734"/>
    </source>
</evidence>
<dbReference type="SUPFAM" id="SSF46774">
    <property type="entry name" value="ARID-like"/>
    <property type="match status" value="1"/>
</dbReference>
<evidence type="ECO:0000259" key="18">
    <source>
        <dbReference type="PROSITE" id="PS51011"/>
    </source>
</evidence>
<feature type="domain" description="ARID" evidence="18">
    <location>
        <begin position="126"/>
        <end position="220"/>
    </location>
</feature>
<dbReference type="InterPro" id="IPR011011">
    <property type="entry name" value="Znf_FYVE_PHD"/>
</dbReference>
<dbReference type="PROSITE" id="PS51183">
    <property type="entry name" value="JMJN"/>
    <property type="match status" value="1"/>
</dbReference>
<dbReference type="EC" id="1.14.11.67" evidence="4"/>
<dbReference type="InterPro" id="IPR013083">
    <property type="entry name" value="Znf_RING/FYVE/PHD"/>
</dbReference>
<dbReference type="InterPro" id="IPR013637">
    <property type="entry name" value="Lys_sp_deMease-like_dom"/>
</dbReference>
<dbReference type="Pfam" id="PF01388">
    <property type="entry name" value="ARID"/>
    <property type="match status" value="1"/>
</dbReference>
<dbReference type="SMART" id="SM00558">
    <property type="entry name" value="JmjC"/>
    <property type="match status" value="1"/>
</dbReference>
<feature type="region of interest" description="Disordered" evidence="16">
    <location>
        <begin position="1365"/>
        <end position="1393"/>
    </location>
</feature>
<evidence type="ECO:0000256" key="6">
    <source>
        <dbReference type="ARBA" id="ARBA00022737"/>
    </source>
</evidence>
<evidence type="ECO:0000256" key="13">
    <source>
        <dbReference type="ARBA" id="ARBA00023242"/>
    </source>
</evidence>
<dbReference type="InterPro" id="IPR019787">
    <property type="entry name" value="Znf_PHD-finger"/>
</dbReference>
<evidence type="ECO:0000256" key="5">
    <source>
        <dbReference type="ARBA" id="ARBA00022723"/>
    </source>
</evidence>
<dbReference type="Pfam" id="PF02373">
    <property type="entry name" value="JmjC"/>
    <property type="match status" value="1"/>
</dbReference>
<dbReference type="PROSITE" id="PS51184">
    <property type="entry name" value="JMJC"/>
    <property type="match status" value="1"/>
</dbReference>
<dbReference type="Proteomes" id="UP000494206">
    <property type="component" value="Unassembled WGS sequence"/>
</dbReference>
<dbReference type="Pfam" id="PF00628">
    <property type="entry name" value="PHD"/>
    <property type="match status" value="1"/>
</dbReference>
<evidence type="ECO:0000313" key="22">
    <source>
        <dbReference type="Proteomes" id="UP000494206"/>
    </source>
</evidence>
<proteinExistence type="inferred from homology"/>
<dbReference type="PROSITE" id="PS50016">
    <property type="entry name" value="ZF_PHD_2"/>
    <property type="match status" value="2"/>
</dbReference>
<dbReference type="Pfam" id="PF02928">
    <property type="entry name" value="zf-C5HC2"/>
    <property type="match status" value="1"/>
</dbReference>
<evidence type="ECO:0000313" key="21">
    <source>
        <dbReference type="EMBL" id="CAB3409807.1"/>
    </source>
</evidence>
<evidence type="ECO:0000256" key="10">
    <source>
        <dbReference type="ARBA" id="ARBA00022964"/>
    </source>
</evidence>
<dbReference type="SMART" id="SM01014">
    <property type="entry name" value="ARID"/>
    <property type="match status" value="1"/>
</dbReference>
<dbReference type="Gene3D" id="2.60.120.650">
    <property type="entry name" value="Cupin"/>
    <property type="match status" value="2"/>
</dbReference>
<evidence type="ECO:0000256" key="3">
    <source>
        <dbReference type="ARBA" id="ARBA00006801"/>
    </source>
</evidence>
<dbReference type="PANTHER" id="PTHR10694">
    <property type="entry name" value="LYSINE-SPECIFIC DEMETHYLASE"/>
    <property type="match status" value="1"/>
</dbReference>
<evidence type="ECO:0000256" key="8">
    <source>
        <dbReference type="ARBA" id="ARBA00022833"/>
    </source>
</evidence>
<dbReference type="SMART" id="SM00501">
    <property type="entry name" value="BRIGHT"/>
    <property type="match status" value="1"/>
</dbReference>
<feature type="region of interest" description="Disordered" evidence="16">
    <location>
        <begin position="1"/>
        <end position="43"/>
    </location>
</feature>
<gene>
    <name evidence="21" type="ORF">CBOVIS_LOCUS11414</name>
</gene>
<keyword evidence="7 15" id="KW-0863">Zinc-finger</keyword>